<protein>
    <submittedName>
        <fullName evidence="2">Uncharacterized protein</fullName>
    </submittedName>
</protein>
<name>A0A6L2JZN2_TANCI</name>
<feature type="compositionally biased region" description="Basic and acidic residues" evidence="1">
    <location>
        <begin position="132"/>
        <end position="146"/>
    </location>
</feature>
<accession>A0A6L2JZN2</accession>
<organism evidence="2">
    <name type="scientific">Tanacetum cinerariifolium</name>
    <name type="common">Dalmatian daisy</name>
    <name type="synonym">Chrysanthemum cinerariifolium</name>
    <dbReference type="NCBI Taxonomy" id="118510"/>
    <lineage>
        <taxon>Eukaryota</taxon>
        <taxon>Viridiplantae</taxon>
        <taxon>Streptophyta</taxon>
        <taxon>Embryophyta</taxon>
        <taxon>Tracheophyta</taxon>
        <taxon>Spermatophyta</taxon>
        <taxon>Magnoliopsida</taxon>
        <taxon>eudicotyledons</taxon>
        <taxon>Gunneridae</taxon>
        <taxon>Pentapetalae</taxon>
        <taxon>asterids</taxon>
        <taxon>campanulids</taxon>
        <taxon>Asterales</taxon>
        <taxon>Asteraceae</taxon>
        <taxon>Asteroideae</taxon>
        <taxon>Anthemideae</taxon>
        <taxon>Anthemidinae</taxon>
        <taxon>Tanacetum</taxon>
    </lineage>
</organism>
<proteinExistence type="predicted"/>
<sequence length="146" mass="16323">MKVKESINVTFEKTPTPSKTPPLEDDDLVEEEAIEAALAIAPELPLVLSPPISPYRRHKTVQGLRKTVRPQPPLLPFILARIDDWIAAYPSSPPPSSAHSDVRVDFIDLDSQEDDLIIVVDENEVEEEDEEIHATRHTENKDTSAP</sequence>
<reference evidence="2" key="1">
    <citation type="journal article" date="2019" name="Sci. Rep.">
        <title>Draft genome of Tanacetum cinerariifolium, the natural source of mosquito coil.</title>
        <authorList>
            <person name="Yamashiro T."/>
            <person name="Shiraishi A."/>
            <person name="Satake H."/>
            <person name="Nakayama K."/>
        </authorList>
    </citation>
    <scope>NUCLEOTIDE SEQUENCE</scope>
</reference>
<evidence type="ECO:0000256" key="1">
    <source>
        <dbReference type="SAM" id="MobiDB-lite"/>
    </source>
</evidence>
<feature type="compositionally biased region" description="Polar residues" evidence="1">
    <location>
        <begin position="7"/>
        <end position="17"/>
    </location>
</feature>
<feature type="region of interest" description="Disordered" evidence="1">
    <location>
        <begin position="1"/>
        <end position="24"/>
    </location>
</feature>
<evidence type="ECO:0000313" key="2">
    <source>
        <dbReference type="EMBL" id="GEU42503.1"/>
    </source>
</evidence>
<comment type="caution">
    <text evidence="2">The sequence shown here is derived from an EMBL/GenBank/DDBJ whole genome shotgun (WGS) entry which is preliminary data.</text>
</comment>
<dbReference type="EMBL" id="BKCJ010001578">
    <property type="protein sequence ID" value="GEU42503.1"/>
    <property type="molecule type" value="Genomic_DNA"/>
</dbReference>
<gene>
    <name evidence="2" type="ORF">Tci_014481</name>
</gene>
<dbReference type="AlphaFoldDB" id="A0A6L2JZN2"/>
<feature type="region of interest" description="Disordered" evidence="1">
    <location>
        <begin position="123"/>
        <end position="146"/>
    </location>
</feature>